<evidence type="ECO:0000256" key="1">
    <source>
        <dbReference type="ARBA" id="ARBA00006817"/>
    </source>
</evidence>
<dbReference type="EMBL" id="CP020880">
    <property type="protein sequence ID" value="ART74904.1"/>
    <property type="molecule type" value="Genomic_DNA"/>
</dbReference>
<dbReference type="Pfam" id="PF08327">
    <property type="entry name" value="AHSA1"/>
    <property type="match status" value="1"/>
</dbReference>
<dbReference type="InterPro" id="IPR013538">
    <property type="entry name" value="ASHA1/2-like_C"/>
</dbReference>
<dbReference type="Proteomes" id="UP000324517">
    <property type="component" value="Unassembled WGS sequence"/>
</dbReference>
<evidence type="ECO:0000313" key="6">
    <source>
        <dbReference type="Proteomes" id="UP000324517"/>
    </source>
</evidence>
<gene>
    <name evidence="3" type="ORF">B4U37_02060</name>
    <name evidence="4" type="ORF">FZC75_18965</name>
</gene>
<reference evidence="4 6" key="2">
    <citation type="submission" date="2019-08" db="EMBL/GenBank/DDBJ databases">
        <title>Bacillus genomes from the desert of Cuatro Cienegas, Coahuila.</title>
        <authorList>
            <person name="Olmedo-Alvarez G."/>
        </authorList>
    </citation>
    <scope>NUCLEOTIDE SEQUENCE [LARGE SCALE GENOMIC DNA]</scope>
    <source>
        <strain evidence="4 6">CH98b_3T</strain>
    </source>
</reference>
<evidence type="ECO:0000313" key="5">
    <source>
        <dbReference type="Proteomes" id="UP000195573"/>
    </source>
</evidence>
<dbReference type="Gene3D" id="3.30.530.20">
    <property type="match status" value="1"/>
</dbReference>
<dbReference type="Proteomes" id="UP000195573">
    <property type="component" value="Chromosome"/>
</dbReference>
<sequence length="151" mass="17448">MITKNSAQEFTLQLSNTYPVKKEKVFHAWTKPEQLEQWWGPEGFKTTIDEMNVEVNGSYKFNMHAPDGSVHVVGGQYLEITPNDQLVFTWKWDNHEADFPITKVTVDFLETEEGTKVTIHHTGLPSEESAQHHTHGWTSFLEVTLETYLQK</sequence>
<dbReference type="InterPro" id="IPR023393">
    <property type="entry name" value="START-like_dom_sf"/>
</dbReference>
<reference evidence="3 5" key="1">
    <citation type="submission" date="2017-04" db="EMBL/GenBank/DDBJ databases">
        <title>Complete Genome Sequence of the Bacillus horikoshii 20a strain from Cuatro Cienegas, Coahuila, Mexico.</title>
        <authorList>
            <person name="Zarza E."/>
            <person name="Alcaraz L.D."/>
            <person name="Aguilar-Salinas B."/>
            <person name="Islas A."/>
            <person name="Olmedo-Alvarez G."/>
        </authorList>
    </citation>
    <scope>NUCLEOTIDE SEQUENCE [LARGE SCALE GENOMIC DNA]</scope>
    <source>
        <strain evidence="3 5">20a</strain>
    </source>
</reference>
<proteinExistence type="inferred from homology"/>
<evidence type="ECO:0000259" key="2">
    <source>
        <dbReference type="Pfam" id="PF08327"/>
    </source>
</evidence>
<dbReference type="EMBL" id="VTET01000012">
    <property type="protein sequence ID" value="TYS67327.1"/>
    <property type="molecule type" value="Genomic_DNA"/>
</dbReference>
<protein>
    <submittedName>
        <fullName evidence="4">SRPBCC domain-containing protein</fullName>
    </submittedName>
</protein>
<dbReference type="AlphaFoldDB" id="A0A1Y0CIM0"/>
<dbReference type="KEGG" id="bhk:B4U37_02060"/>
<keyword evidence="5" id="KW-1185">Reference proteome</keyword>
<dbReference type="CDD" id="cd07814">
    <property type="entry name" value="SRPBCC_CalC_Aha1-like"/>
    <property type="match status" value="1"/>
</dbReference>
<evidence type="ECO:0000313" key="4">
    <source>
        <dbReference type="EMBL" id="TYS67327.1"/>
    </source>
</evidence>
<organism evidence="4 6">
    <name type="scientific">Sutcliffiella horikoshii</name>
    <dbReference type="NCBI Taxonomy" id="79883"/>
    <lineage>
        <taxon>Bacteria</taxon>
        <taxon>Bacillati</taxon>
        <taxon>Bacillota</taxon>
        <taxon>Bacilli</taxon>
        <taxon>Bacillales</taxon>
        <taxon>Bacillaceae</taxon>
        <taxon>Sutcliffiella</taxon>
    </lineage>
</organism>
<dbReference type="SUPFAM" id="SSF55961">
    <property type="entry name" value="Bet v1-like"/>
    <property type="match status" value="1"/>
</dbReference>
<feature type="domain" description="Activator of Hsp90 ATPase homologue 1/2-like C-terminal" evidence="2">
    <location>
        <begin position="21"/>
        <end position="149"/>
    </location>
</feature>
<name>A0A1Y0CIM0_9BACI</name>
<dbReference type="OrthoDB" id="190358at2"/>
<accession>A0A1Y0CIM0</accession>
<comment type="similarity">
    <text evidence="1">Belongs to the AHA1 family.</text>
</comment>
<dbReference type="GeneID" id="96737225"/>
<dbReference type="RefSeq" id="WP_010191712.1">
    <property type="nucleotide sequence ID" value="NZ_CP020880.1"/>
</dbReference>
<evidence type="ECO:0000313" key="3">
    <source>
        <dbReference type="EMBL" id="ART74904.1"/>
    </source>
</evidence>